<dbReference type="Gene3D" id="3.30.1380.10">
    <property type="match status" value="1"/>
</dbReference>
<evidence type="ECO:0000313" key="3">
    <source>
        <dbReference type="Proteomes" id="UP000052237"/>
    </source>
</evidence>
<dbReference type="Pfam" id="PF08291">
    <property type="entry name" value="Peptidase_M15_3"/>
    <property type="match status" value="1"/>
</dbReference>
<dbReference type="InterPro" id="IPR009045">
    <property type="entry name" value="Zn_M74/Hedgehog-like"/>
</dbReference>
<sequence>MFKNIYFTDKELSCKCCGVNKIDDNFLALLIDIREHAKIPFVINSAYRCEEHNKAVGGAKNSKHVKGLAVDIAYKDSIELYKIVKSILDYDTLKKARILIYKNFVHFDYDLGTKEPIIKLM</sequence>
<feature type="domain" description="Peptidase M15A C-terminal" evidence="1">
    <location>
        <begin position="6"/>
        <end position="108"/>
    </location>
</feature>
<gene>
    <name evidence="2" type="ORF">ERS686654_02125</name>
</gene>
<dbReference type="Proteomes" id="UP000052237">
    <property type="component" value="Unassembled WGS sequence"/>
</dbReference>
<dbReference type="AlphaFoldDB" id="A0A0S4RM21"/>
<keyword evidence="3" id="KW-1185">Reference proteome</keyword>
<comment type="caution">
    <text evidence="2">The sequence shown here is derived from an EMBL/GenBank/DDBJ whole genome shotgun (WGS) entry which is preliminary data.</text>
</comment>
<evidence type="ECO:0000259" key="1">
    <source>
        <dbReference type="Pfam" id="PF08291"/>
    </source>
</evidence>
<reference evidence="2 3" key="1">
    <citation type="submission" date="2015-11" db="EMBL/GenBank/DDBJ databases">
        <authorList>
            <consortium name="Pathogen Informatics"/>
        </authorList>
    </citation>
    <scope>NUCLEOTIDE SEQUENCE [LARGE SCALE GENOMIC DNA]</scope>
    <source>
        <strain evidence="2 3">006A-0059</strain>
    </source>
</reference>
<dbReference type="RefSeq" id="WP_059425632.1">
    <property type="nucleotide sequence ID" value="NZ_FAVB01000009.1"/>
</dbReference>
<proteinExistence type="predicted"/>
<dbReference type="InterPro" id="IPR013230">
    <property type="entry name" value="Peptidase_M15A_C"/>
</dbReference>
<dbReference type="SUPFAM" id="SSF55166">
    <property type="entry name" value="Hedgehog/DD-peptidase"/>
    <property type="match status" value="1"/>
</dbReference>
<protein>
    <submittedName>
        <fullName evidence="2">Peptidase M15 family protein</fullName>
    </submittedName>
</protein>
<organism evidence="2 3">
    <name type="scientific">Campylobacter hyointestinalis subsp. hyointestinalis</name>
    <dbReference type="NCBI Taxonomy" id="91352"/>
    <lineage>
        <taxon>Bacteria</taxon>
        <taxon>Pseudomonadati</taxon>
        <taxon>Campylobacterota</taxon>
        <taxon>Epsilonproteobacteria</taxon>
        <taxon>Campylobacterales</taxon>
        <taxon>Campylobacteraceae</taxon>
        <taxon>Campylobacter</taxon>
    </lineage>
</organism>
<evidence type="ECO:0000313" key="2">
    <source>
        <dbReference type="EMBL" id="CUU90498.1"/>
    </source>
</evidence>
<accession>A0A0S4RM21</accession>
<dbReference type="EMBL" id="FAVB01000009">
    <property type="protein sequence ID" value="CUU90498.1"/>
    <property type="molecule type" value="Genomic_DNA"/>
</dbReference>
<name>A0A0S4RM21_CAMHY</name>